<evidence type="ECO:0000259" key="4">
    <source>
        <dbReference type="PROSITE" id="PS01124"/>
    </source>
</evidence>
<keyword evidence="6" id="KW-1185">Reference proteome</keyword>
<evidence type="ECO:0000256" key="2">
    <source>
        <dbReference type="ARBA" id="ARBA00023125"/>
    </source>
</evidence>
<feature type="domain" description="HTH araC/xylS-type" evidence="4">
    <location>
        <begin position="215"/>
        <end position="316"/>
    </location>
</feature>
<dbReference type="SUPFAM" id="SSF46689">
    <property type="entry name" value="Homeodomain-like"/>
    <property type="match status" value="1"/>
</dbReference>
<dbReference type="Proteomes" id="UP000269265">
    <property type="component" value="Unassembled WGS sequence"/>
</dbReference>
<dbReference type="OrthoDB" id="6506763at2"/>
<evidence type="ECO:0000313" key="5">
    <source>
        <dbReference type="EMBL" id="RRR99897.1"/>
    </source>
</evidence>
<evidence type="ECO:0000256" key="1">
    <source>
        <dbReference type="ARBA" id="ARBA00023015"/>
    </source>
</evidence>
<sequence>MTCAETAGSLQVLAAADLQMADLADGHRGLGFVPFLKLMHAALGAAKEPALGLLVGERLRINTHGRLGYAALSSSTLRQVVSLLESFLPLRTTLVTVTQRVQGDEVWVGFPVARPLDGLDLVVSEAILLTIKNLIDQITLGTCQVRRVCFKQVEPAYADLARDMFGCEVRYSQDWCGLVLPDAAMDLPLSSADPASFDDAARLCREELDKRDVNAALSIQVRRNLLTRQHGFPSLQVVARQFHLTPRTLHRRLVAEGTSFQQILDEVREHLAMQYLQAGKLSVQEIAYTLGYNDPANFRRAFKRWTGRAPSTLLIRPCKN</sequence>
<dbReference type="PANTHER" id="PTHR47894">
    <property type="entry name" value="HTH-TYPE TRANSCRIPTIONAL REGULATOR GADX"/>
    <property type="match status" value="1"/>
</dbReference>
<dbReference type="GO" id="GO:0000976">
    <property type="term" value="F:transcription cis-regulatory region binding"/>
    <property type="evidence" value="ECO:0007669"/>
    <property type="project" value="TreeGrafter"/>
</dbReference>
<dbReference type="InterPro" id="IPR009057">
    <property type="entry name" value="Homeodomain-like_sf"/>
</dbReference>
<evidence type="ECO:0000313" key="6">
    <source>
        <dbReference type="Proteomes" id="UP000269265"/>
    </source>
</evidence>
<accession>A0A426UZ94</accession>
<dbReference type="PANTHER" id="PTHR47894:SF1">
    <property type="entry name" value="HTH-TYPE TRANSCRIPTIONAL REGULATOR VQSM"/>
    <property type="match status" value="1"/>
</dbReference>
<keyword evidence="3" id="KW-0804">Transcription</keyword>
<comment type="caution">
    <text evidence="5">The sequence shown here is derived from an EMBL/GenBank/DDBJ whole genome shotgun (WGS) entry which is preliminary data.</text>
</comment>
<reference evidence="5 6" key="1">
    <citation type="submission" date="2018-12" db="EMBL/GenBank/DDBJ databases">
        <title>The whole draft genome of Aquabacterium sp. SJQ9.</title>
        <authorList>
            <person name="Sun L."/>
            <person name="Gao X."/>
            <person name="Chen W."/>
            <person name="Huang K."/>
        </authorList>
    </citation>
    <scope>NUCLEOTIDE SEQUENCE [LARGE SCALE GENOMIC DNA]</scope>
    <source>
        <strain evidence="5 6">SJQ9</strain>
    </source>
</reference>
<dbReference type="SMART" id="SM00342">
    <property type="entry name" value="HTH_ARAC"/>
    <property type="match status" value="1"/>
</dbReference>
<dbReference type="Gene3D" id="1.10.10.60">
    <property type="entry name" value="Homeodomain-like"/>
    <property type="match status" value="1"/>
</dbReference>
<dbReference type="GO" id="GO:0003700">
    <property type="term" value="F:DNA-binding transcription factor activity"/>
    <property type="evidence" value="ECO:0007669"/>
    <property type="project" value="InterPro"/>
</dbReference>
<dbReference type="EMBL" id="RSED01000046">
    <property type="protein sequence ID" value="RRR99897.1"/>
    <property type="molecule type" value="Genomic_DNA"/>
</dbReference>
<dbReference type="GO" id="GO:0005829">
    <property type="term" value="C:cytosol"/>
    <property type="evidence" value="ECO:0007669"/>
    <property type="project" value="TreeGrafter"/>
</dbReference>
<name>A0A426UZ94_9BURK</name>
<dbReference type="Pfam" id="PF12833">
    <property type="entry name" value="HTH_18"/>
    <property type="match status" value="1"/>
</dbReference>
<dbReference type="PROSITE" id="PS01124">
    <property type="entry name" value="HTH_ARAC_FAMILY_2"/>
    <property type="match status" value="1"/>
</dbReference>
<dbReference type="RefSeq" id="WP_125245648.1">
    <property type="nucleotide sequence ID" value="NZ_RSED01000046.1"/>
</dbReference>
<organism evidence="5 6">
    <name type="scientific">Aquabacterium soli</name>
    <dbReference type="NCBI Taxonomy" id="2493092"/>
    <lineage>
        <taxon>Bacteria</taxon>
        <taxon>Pseudomonadati</taxon>
        <taxon>Pseudomonadota</taxon>
        <taxon>Betaproteobacteria</taxon>
        <taxon>Burkholderiales</taxon>
        <taxon>Aquabacterium</taxon>
    </lineage>
</organism>
<evidence type="ECO:0000256" key="3">
    <source>
        <dbReference type="ARBA" id="ARBA00023163"/>
    </source>
</evidence>
<proteinExistence type="predicted"/>
<dbReference type="AlphaFoldDB" id="A0A426UZ94"/>
<dbReference type="InterPro" id="IPR018060">
    <property type="entry name" value="HTH_AraC"/>
</dbReference>
<gene>
    <name evidence="5" type="ORF">EIP75_23650</name>
</gene>
<keyword evidence="1" id="KW-0805">Transcription regulation</keyword>
<dbReference type="InterPro" id="IPR032687">
    <property type="entry name" value="AraC-type_N"/>
</dbReference>
<protein>
    <submittedName>
        <fullName evidence="5">AraC family transcriptional regulator</fullName>
    </submittedName>
</protein>
<dbReference type="Pfam" id="PF12625">
    <property type="entry name" value="Arabinose_bd"/>
    <property type="match status" value="1"/>
</dbReference>
<keyword evidence="2" id="KW-0238">DNA-binding</keyword>